<evidence type="ECO:0000313" key="1">
    <source>
        <dbReference type="EMBL" id="KRL03154.1"/>
    </source>
</evidence>
<evidence type="ECO:0008006" key="3">
    <source>
        <dbReference type="Google" id="ProtNLM"/>
    </source>
</evidence>
<dbReference type="Proteomes" id="UP000051621">
    <property type="component" value="Unassembled WGS sequence"/>
</dbReference>
<dbReference type="OrthoDB" id="1901124at2"/>
<dbReference type="PANTHER" id="PTHR39166">
    <property type="entry name" value="BLL1166 PROTEIN"/>
    <property type="match status" value="1"/>
</dbReference>
<proteinExistence type="predicted"/>
<dbReference type="InterPro" id="IPR009267">
    <property type="entry name" value="NTP_transf_6"/>
</dbReference>
<dbReference type="EMBL" id="AZEF01000006">
    <property type="protein sequence ID" value="KRL03154.1"/>
    <property type="molecule type" value="Genomic_DNA"/>
</dbReference>
<dbReference type="AlphaFoldDB" id="A0A0R1MDG1"/>
<keyword evidence="2" id="KW-1185">Reference proteome</keyword>
<dbReference type="Pfam" id="PF06042">
    <property type="entry name" value="NTP_transf_6"/>
    <property type="match status" value="1"/>
</dbReference>
<dbReference type="RefSeq" id="WP_057742013.1">
    <property type="nucleotide sequence ID" value="NZ_AZEF01000006.1"/>
</dbReference>
<reference evidence="1 2" key="1">
    <citation type="journal article" date="2015" name="Genome Announc.">
        <title>Expanding the biotechnology potential of lactobacilli through comparative genomics of 213 strains and associated genera.</title>
        <authorList>
            <person name="Sun Z."/>
            <person name="Harris H.M."/>
            <person name="McCann A."/>
            <person name="Guo C."/>
            <person name="Argimon S."/>
            <person name="Zhang W."/>
            <person name="Yang X."/>
            <person name="Jeffery I.B."/>
            <person name="Cooney J.C."/>
            <person name="Kagawa T.F."/>
            <person name="Liu W."/>
            <person name="Song Y."/>
            <person name="Salvetti E."/>
            <person name="Wrobel A."/>
            <person name="Rasinkangas P."/>
            <person name="Parkhill J."/>
            <person name="Rea M.C."/>
            <person name="O'Sullivan O."/>
            <person name="Ritari J."/>
            <person name="Douillard F.P."/>
            <person name="Paul Ross R."/>
            <person name="Yang R."/>
            <person name="Briner A.E."/>
            <person name="Felis G.E."/>
            <person name="de Vos W.M."/>
            <person name="Barrangou R."/>
            <person name="Klaenhammer T.R."/>
            <person name="Caufield P.W."/>
            <person name="Cui Y."/>
            <person name="Zhang H."/>
            <person name="O'Toole P.W."/>
        </authorList>
    </citation>
    <scope>NUCLEOTIDE SEQUENCE [LARGE SCALE GENOMIC DNA]</scope>
    <source>
        <strain evidence="1 2">DSM 19910</strain>
    </source>
</reference>
<protein>
    <recommendedName>
        <fullName evidence="3">Nucleotidyltransferase family protein</fullName>
    </recommendedName>
</protein>
<dbReference type="PATRIC" id="fig|1423731.3.peg.162"/>
<accession>A0A0R1MDG1</accession>
<evidence type="ECO:0000313" key="2">
    <source>
        <dbReference type="Proteomes" id="UP000051621"/>
    </source>
</evidence>
<sequence length="185" mass="21475">MEYEQDLISLIKETPELTSLLEIISTFKLSNWALCAGTIRNLIWSQLSYRPYSAIKNNIDILYSNSSESYEHLLTTRALITQKYPNYLWNLQNTALTSTNGREPHGKDLLTAISTIPENCSAVGVYLENNKLQIIAPYGLKDLFKFEVHPSPLFMADPKKLQFYRRRMLRKNWPALWPEVLIFDD</sequence>
<organism evidence="1 2">
    <name type="scientific">Liquorilactobacillus capillatus DSM 19910</name>
    <dbReference type="NCBI Taxonomy" id="1423731"/>
    <lineage>
        <taxon>Bacteria</taxon>
        <taxon>Bacillati</taxon>
        <taxon>Bacillota</taxon>
        <taxon>Bacilli</taxon>
        <taxon>Lactobacillales</taxon>
        <taxon>Lactobacillaceae</taxon>
        <taxon>Liquorilactobacillus</taxon>
    </lineage>
</organism>
<gene>
    <name evidence="1" type="ORF">FC81_GL000156</name>
</gene>
<dbReference type="STRING" id="1423731.FC81_GL000156"/>
<name>A0A0R1MDG1_9LACO</name>
<comment type="caution">
    <text evidence="1">The sequence shown here is derived from an EMBL/GenBank/DDBJ whole genome shotgun (WGS) entry which is preliminary data.</text>
</comment>
<dbReference type="PANTHER" id="PTHR39166:SF1">
    <property type="entry name" value="BLL1166 PROTEIN"/>
    <property type="match status" value="1"/>
</dbReference>